<name>A0ABT1Y2T7_9FIRM</name>
<dbReference type="InterPro" id="IPR019734">
    <property type="entry name" value="TPR_rpt"/>
</dbReference>
<dbReference type="Pfam" id="PF13181">
    <property type="entry name" value="TPR_8"/>
    <property type="match status" value="1"/>
</dbReference>
<dbReference type="Gene3D" id="1.25.40.10">
    <property type="entry name" value="Tetratricopeptide repeat domain"/>
    <property type="match status" value="2"/>
</dbReference>
<feature type="repeat" description="TPR" evidence="3">
    <location>
        <begin position="58"/>
        <end position="91"/>
    </location>
</feature>
<dbReference type="SMART" id="SM00028">
    <property type="entry name" value="TPR"/>
    <property type="match status" value="5"/>
</dbReference>
<dbReference type="RefSeq" id="WP_198306606.1">
    <property type="nucleotide sequence ID" value="NZ_CP022121.1"/>
</dbReference>
<dbReference type="PROSITE" id="PS50005">
    <property type="entry name" value="TPR"/>
    <property type="match status" value="3"/>
</dbReference>
<dbReference type="InterPro" id="IPR051685">
    <property type="entry name" value="Ycf3/AcsC/BcsC/TPR_MFPF"/>
</dbReference>
<evidence type="ECO:0000313" key="4">
    <source>
        <dbReference type="EMBL" id="MCR6545178.1"/>
    </source>
</evidence>
<keyword evidence="5" id="KW-1185">Reference proteome</keyword>
<dbReference type="PANTHER" id="PTHR44943:SF8">
    <property type="entry name" value="TPR REPEAT-CONTAINING PROTEIN MJ0263"/>
    <property type="match status" value="1"/>
</dbReference>
<reference evidence="4 5" key="1">
    <citation type="submission" date="2022-08" db="EMBL/GenBank/DDBJ databases">
        <title>Proteogenomics of the novel Dehalobacterium formicoaceticum strain EZ94 highlights a key role of methyltransferases during anaerobic dichloromethane degradation.</title>
        <authorList>
            <person name="Wasmund K."/>
        </authorList>
    </citation>
    <scope>NUCLEOTIDE SEQUENCE [LARGE SCALE GENOMIC DNA]</scope>
    <source>
        <strain evidence="4 5">EZ94</strain>
    </source>
</reference>
<keyword evidence="2 3" id="KW-0802">TPR repeat</keyword>
<feature type="repeat" description="TPR" evidence="3">
    <location>
        <begin position="24"/>
        <end position="57"/>
    </location>
</feature>
<protein>
    <submittedName>
        <fullName evidence="4">Tetratricopeptide repeat protein</fullName>
    </submittedName>
</protein>
<dbReference type="PANTHER" id="PTHR44943">
    <property type="entry name" value="CELLULOSE SYNTHASE OPERON PROTEIN C"/>
    <property type="match status" value="1"/>
</dbReference>
<dbReference type="Pfam" id="PF13174">
    <property type="entry name" value="TPR_6"/>
    <property type="match status" value="1"/>
</dbReference>
<evidence type="ECO:0000256" key="3">
    <source>
        <dbReference type="PROSITE-ProRule" id="PRU00339"/>
    </source>
</evidence>
<proteinExistence type="predicted"/>
<dbReference type="Proteomes" id="UP001524944">
    <property type="component" value="Unassembled WGS sequence"/>
</dbReference>
<sequence>MQLKEFDSAIKIFKDLISDYPDWERPYFNLGRVYLEMGVMDQALKLFEEAILLSPEDEDAYYYLGIYHYNNKDYEEARKCYEKSLTLNPNQPETHLNLGTCYSQLKLYEKALIEFDLVCKIDQELHEGALIDFDAPDLFDQECLDAIYNKGLALFYLEKYDEAIKKYILLNQLTPTDTEVMMKIADCYYEKRDKENAIIWSKKVLAAEPENESAHDL</sequence>
<gene>
    <name evidence="4" type="ORF">NVS47_06565</name>
</gene>
<dbReference type="EMBL" id="JANPWE010000002">
    <property type="protein sequence ID" value="MCR6545178.1"/>
    <property type="molecule type" value="Genomic_DNA"/>
</dbReference>
<accession>A0ABT1Y2T7</accession>
<dbReference type="InterPro" id="IPR011990">
    <property type="entry name" value="TPR-like_helical_dom_sf"/>
</dbReference>
<dbReference type="PROSITE" id="PS50293">
    <property type="entry name" value="TPR_REGION"/>
    <property type="match status" value="2"/>
</dbReference>
<organism evidence="4 5">
    <name type="scientific">Dehalobacterium formicoaceticum</name>
    <dbReference type="NCBI Taxonomy" id="51515"/>
    <lineage>
        <taxon>Bacteria</taxon>
        <taxon>Bacillati</taxon>
        <taxon>Bacillota</taxon>
        <taxon>Clostridia</taxon>
        <taxon>Eubacteriales</taxon>
        <taxon>Peptococcaceae</taxon>
        <taxon>Dehalobacterium</taxon>
    </lineage>
</organism>
<dbReference type="SUPFAM" id="SSF48452">
    <property type="entry name" value="TPR-like"/>
    <property type="match status" value="1"/>
</dbReference>
<evidence type="ECO:0000256" key="1">
    <source>
        <dbReference type="ARBA" id="ARBA00022737"/>
    </source>
</evidence>
<comment type="caution">
    <text evidence="4">The sequence shown here is derived from an EMBL/GenBank/DDBJ whole genome shotgun (WGS) entry which is preliminary data.</text>
</comment>
<dbReference type="Pfam" id="PF13432">
    <property type="entry name" value="TPR_16"/>
    <property type="match status" value="2"/>
</dbReference>
<evidence type="ECO:0000256" key="2">
    <source>
        <dbReference type="ARBA" id="ARBA00022803"/>
    </source>
</evidence>
<feature type="repeat" description="TPR" evidence="3">
    <location>
        <begin position="144"/>
        <end position="177"/>
    </location>
</feature>
<keyword evidence="1" id="KW-0677">Repeat</keyword>
<evidence type="ECO:0000313" key="5">
    <source>
        <dbReference type="Proteomes" id="UP001524944"/>
    </source>
</evidence>